<name>A0A6M4H0K2_9PROT</name>
<feature type="transmembrane region" description="Helical" evidence="2">
    <location>
        <begin position="105"/>
        <end position="129"/>
    </location>
</feature>
<dbReference type="Proteomes" id="UP000501534">
    <property type="component" value="Chromosome"/>
</dbReference>
<sequence length="201" mass="21350">MGSPGAGAKVRQWVMAELTFPGQRQRTSRTGNPRPSPRPADPSVRPRGVAAIAAGLVAGIAYLVTLSVMGSVVDGDGMWNPFHRIAAMLMGPSAMENADAFNANVVFSALAVHAGLSMIYGLVMAFLIVEFSQESAPWVGAACGALLYVVNYYGFTGLYPWMIEMRGVVTFSAHVLFGGLVASCYWPLHEQQDAEAHLSAG</sequence>
<dbReference type="KEGG" id="uru:DSM104443_02402"/>
<keyword evidence="2" id="KW-1133">Transmembrane helix</keyword>
<feature type="transmembrane region" description="Helical" evidence="2">
    <location>
        <begin position="136"/>
        <end position="155"/>
    </location>
</feature>
<keyword evidence="2" id="KW-0812">Transmembrane</keyword>
<evidence type="ECO:0000313" key="4">
    <source>
        <dbReference type="Proteomes" id="UP000501534"/>
    </source>
</evidence>
<keyword evidence="2" id="KW-0472">Membrane</keyword>
<feature type="compositionally biased region" description="Polar residues" evidence="1">
    <location>
        <begin position="22"/>
        <end position="33"/>
    </location>
</feature>
<protein>
    <submittedName>
        <fullName evidence="3">Uncharacterized protein</fullName>
    </submittedName>
</protein>
<dbReference type="AlphaFoldDB" id="A0A6M4H0K2"/>
<gene>
    <name evidence="3" type="ORF">DSM104443_02402</name>
</gene>
<organism evidence="3 4">
    <name type="scientific">Usitatibacter rugosus</name>
    <dbReference type="NCBI Taxonomy" id="2732067"/>
    <lineage>
        <taxon>Bacteria</taxon>
        <taxon>Pseudomonadati</taxon>
        <taxon>Pseudomonadota</taxon>
        <taxon>Betaproteobacteria</taxon>
        <taxon>Nitrosomonadales</taxon>
        <taxon>Usitatibacteraceae</taxon>
        <taxon>Usitatibacter</taxon>
    </lineage>
</organism>
<evidence type="ECO:0000256" key="2">
    <source>
        <dbReference type="SAM" id="Phobius"/>
    </source>
</evidence>
<keyword evidence="4" id="KW-1185">Reference proteome</keyword>
<feature type="transmembrane region" description="Helical" evidence="2">
    <location>
        <begin position="48"/>
        <end position="73"/>
    </location>
</feature>
<dbReference type="EMBL" id="CP053069">
    <property type="protein sequence ID" value="QJR11327.1"/>
    <property type="molecule type" value="Genomic_DNA"/>
</dbReference>
<proteinExistence type="predicted"/>
<feature type="transmembrane region" description="Helical" evidence="2">
    <location>
        <begin position="167"/>
        <end position="188"/>
    </location>
</feature>
<feature type="region of interest" description="Disordered" evidence="1">
    <location>
        <begin position="21"/>
        <end position="45"/>
    </location>
</feature>
<accession>A0A6M4H0K2</accession>
<evidence type="ECO:0000313" key="3">
    <source>
        <dbReference type="EMBL" id="QJR11327.1"/>
    </source>
</evidence>
<evidence type="ECO:0000256" key="1">
    <source>
        <dbReference type="SAM" id="MobiDB-lite"/>
    </source>
</evidence>
<reference evidence="3 4" key="1">
    <citation type="submission" date="2020-04" db="EMBL/GenBank/DDBJ databases">
        <title>Usitatibacter rugosus gen. nov., sp. nov. and Usitatibacter palustris sp. nov., novel members of Usitatibacteraceae fam. nov. within the order Nitrosomonadales isolated from soil.</title>
        <authorList>
            <person name="Huber K.J."/>
            <person name="Neumann-Schaal M."/>
            <person name="Geppert A."/>
            <person name="Luckner M."/>
            <person name="Wanner G."/>
            <person name="Overmann J."/>
        </authorList>
    </citation>
    <scope>NUCLEOTIDE SEQUENCE [LARGE SCALE GENOMIC DNA]</scope>
    <source>
        <strain evidence="3 4">0125_3</strain>
    </source>
</reference>